<dbReference type="PATRIC" id="fig|997296.3.peg.1785"/>
<accession>I3E1J8</accession>
<dbReference type="eggNOG" id="ENOG50341AN">
    <property type="taxonomic scope" value="Bacteria"/>
</dbReference>
<evidence type="ECO:0000313" key="2">
    <source>
        <dbReference type="Proteomes" id="UP000010523"/>
    </source>
</evidence>
<dbReference type="Proteomes" id="UP000010523">
    <property type="component" value="Unassembled WGS sequence"/>
</dbReference>
<reference evidence="1 2" key="1">
    <citation type="journal article" date="2012" name="Appl. Environ. Microbiol.">
        <title>Genome Sequence of Thermotolerant Bacillus methanolicus: Features and Regulation Related to Methylotrophy and Production of L-Lysine and L-Glutamate from Methanol.</title>
        <authorList>
            <person name="Heggeset T.M."/>
            <person name="Krog A."/>
            <person name="Balzer S."/>
            <person name="Wentzel A."/>
            <person name="Ellingsen T.E."/>
            <person name="Brautaset T."/>
        </authorList>
    </citation>
    <scope>NUCLEOTIDE SEQUENCE [LARGE SCALE GENOMIC DNA]</scope>
    <source>
        <strain evidence="1 2">PB1</strain>
    </source>
</reference>
<keyword evidence="2" id="KW-1185">Reference proteome</keyword>
<gene>
    <name evidence="1" type="ORF">PB1_08407</name>
</gene>
<dbReference type="AlphaFoldDB" id="I3E1J8"/>
<dbReference type="RefSeq" id="WP_003351817.1">
    <property type="nucleotide sequence ID" value="NZ_AFEU01000002.1"/>
</dbReference>
<name>I3E1J8_BACMT</name>
<organism evidence="1 2">
    <name type="scientific">Bacillus methanolicus PB1</name>
    <dbReference type="NCBI Taxonomy" id="997296"/>
    <lineage>
        <taxon>Bacteria</taxon>
        <taxon>Bacillati</taxon>
        <taxon>Bacillota</taxon>
        <taxon>Bacilli</taxon>
        <taxon>Bacillales</taxon>
        <taxon>Bacillaceae</taxon>
        <taxon>Bacillus</taxon>
    </lineage>
</organism>
<protein>
    <submittedName>
        <fullName evidence="1">Uncharacterized protein</fullName>
    </submittedName>
</protein>
<dbReference type="OrthoDB" id="2970700at2"/>
<comment type="caution">
    <text evidence="1">The sequence shown here is derived from an EMBL/GenBank/DDBJ whole genome shotgun (WGS) entry which is preliminary data.</text>
</comment>
<dbReference type="STRING" id="997296.PB1_08407"/>
<sequence length="123" mass="14722">MILYILKQAKVYIFVLTFINDEESKEFERLLADIRESKDIHELIDAEKEGERIKFIHRVLLRYQKEMDLLSPQENEDNGEKIIQYLERAAKNEQAKSTYFSLVRIFGNEIKRKREEVLVKVSD</sequence>
<proteinExistence type="predicted"/>
<dbReference type="EMBL" id="AFEU01000002">
    <property type="protein sequence ID" value="EIJ80369.1"/>
    <property type="molecule type" value="Genomic_DNA"/>
</dbReference>
<evidence type="ECO:0000313" key="1">
    <source>
        <dbReference type="EMBL" id="EIJ80369.1"/>
    </source>
</evidence>